<reference evidence="1" key="1">
    <citation type="submission" date="2019-11" db="EMBL/GenBank/DDBJ databases">
        <title>Bipolaris sorokiniana Genome sequencing.</title>
        <authorList>
            <person name="Wang H."/>
        </authorList>
    </citation>
    <scope>NUCLEOTIDE SEQUENCE</scope>
</reference>
<dbReference type="Proteomes" id="UP000624244">
    <property type="component" value="Unassembled WGS sequence"/>
</dbReference>
<dbReference type="EMBL" id="WNKQ01000017">
    <property type="protein sequence ID" value="KAF5845968.1"/>
    <property type="molecule type" value="Genomic_DNA"/>
</dbReference>
<evidence type="ECO:0000313" key="2">
    <source>
        <dbReference type="Proteomes" id="UP000624244"/>
    </source>
</evidence>
<protein>
    <submittedName>
        <fullName evidence="1">Uncharacterized protein</fullName>
    </submittedName>
</protein>
<comment type="caution">
    <text evidence="1">The sequence shown here is derived from an EMBL/GenBank/DDBJ whole genome shotgun (WGS) entry which is preliminary data.</text>
</comment>
<sequence>MVFLDLVKLSCLEPGKPLLEPSVSLYREKEAEGFANSKTEIKKLIYLCSFKLDNNIKSSLGRLPPNLNTLYNELYELLSTKLVLIDLELGSSIKVLLKDLVLKIYNNFIIFDS</sequence>
<organism evidence="1 2">
    <name type="scientific">Cochliobolus sativus</name>
    <name type="common">Common root rot and spot blotch fungus</name>
    <name type="synonym">Bipolaris sorokiniana</name>
    <dbReference type="NCBI Taxonomy" id="45130"/>
    <lineage>
        <taxon>Eukaryota</taxon>
        <taxon>Fungi</taxon>
        <taxon>Dikarya</taxon>
        <taxon>Ascomycota</taxon>
        <taxon>Pezizomycotina</taxon>
        <taxon>Dothideomycetes</taxon>
        <taxon>Pleosporomycetidae</taxon>
        <taxon>Pleosporales</taxon>
        <taxon>Pleosporineae</taxon>
        <taxon>Pleosporaceae</taxon>
        <taxon>Bipolaris</taxon>
    </lineage>
</organism>
<accession>A0A8H5ZDM4</accession>
<evidence type="ECO:0000313" key="1">
    <source>
        <dbReference type="EMBL" id="KAF5845968.1"/>
    </source>
</evidence>
<dbReference type="AlphaFoldDB" id="A0A8H5ZDM4"/>
<gene>
    <name evidence="1" type="ORF">GGP41_008395</name>
</gene>
<name>A0A8H5ZDM4_COCSA</name>
<proteinExistence type="predicted"/>